<feature type="domain" description="Mycothiol-dependent maleylpyruvate isomerase metal-binding" evidence="1">
    <location>
        <begin position="12"/>
        <end position="156"/>
    </location>
</feature>
<evidence type="ECO:0000313" key="2">
    <source>
        <dbReference type="EMBL" id="MFC4911700.1"/>
    </source>
</evidence>
<evidence type="ECO:0000313" key="3">
    <source>
        <dbReference type="Proteomes" id="UP001595872"/>
    </source>
</evidence>
<organism evidence="2 3">
    <name type="scientific">Actinomadura gamaensis</name>
    <dbReference type="NCBI Taxonomy" id="1763541"/>
    <lineage>
        <taxon>Bacteria</taxon>
        <taxon>Bacillati</taxon>
        <taxon>Actinomycetota</taxon>
        <taxon>Actinomycetes</taxon>
        <taxon>Streptosporangiales</taxon>
        <taxon>Thermomonosporaceae</taxon>
        <taxon>Actinomadura</taxon>
    </lineage>
</organism>
<dbReference type="Gene3D" id="1.20.120.450">
    <property type="entry name" value="dinb family like domain"/>
    <property type="match status" value="1"/>
</dbReference>
<dbReference type="RefSeq" id="WP_378260885.1">
    <property type="nucleotide sequence ID" value="NZ_JBHSIT010000010.1"/>
</dbReference>
<name>A0ABV9U7Y6_9ACTN</name>
<dbReference type="Pfam" id="PF11716">
    <property type="entry name" value="MDMPI_N"/>
    <property type="match status" value="1"/>
</dbReference>
<gene>
    <name evidence="2" type="ORF">ACFPCY_30650</name>
</gene>
<dbReference type="InterPro" id="IPR024344">
    <property type="entry name" value="MDMPI_metal-binding"/>
</dbReference>
<dbReference type="InterPro" id="IPR034660">
    <property type="entry name" value="DinB/YfiT-like"/>
</dbReference>
<reference evidence="3" key="1">
    <citation type="journal article" date="2019" name="Int. J. Syst. Evol. Microbiol.">
        <title>The Global Catalogue of Microorganisms (GCM) 10K type strain sequencing project: providing services to taxonomists for standard genome sequencing and annotation.</title>
        <authorList>
            <consortium name="The Broad Institute Genomics Platform"/>
            <consortium name="The Broad Institute Genome Sequencing Center for Infectious Disease"/>
            <person name="Wu L."/>
            <person name="Ma J."/>
        </authorList>
    </citation>
    <scope>NUCLEOTIDE SEQUENCE [LARGE SCALE GENOMIC DNA]</scope>
    <source>
        <strain evidence="3">KLKA75</strain>
    </source>
</reference>
<proteinExistence type="predicted"/>
<dbReference type="GO" id="GO:0016853">
    <property type="term" value="F:isomerase activity"/>
    <property type="evidence" value="ECO:0007669"/>
    <property type="project" value="UniProtKB-KW"/>
</dbReference>
<sequence length="208" mass="22776">MKDDFLLAGRVALDLLREPEVGTSWNRPSALPEFSVAGLAAHLAYQVIFVPGVLDAPRPVEETVPLLEHYARSAWVGADLDAEVNVGIRENSEKAAGDGRDALVARLEEALDDLAGRDFQGDRPARFPFWGPWSLRLDDLLVTRMMEMVVHADDLAVSVGVPTPEFPPRVIEPVLDLLSRLALRRHGQTAVVRALSRAERSPGVIAAF</sequence>
<evidence type="ECO:0000259" key="1">
    <source>
        <dbReference type="Pfam" id="PF11716"/>
    </source>
</evidence>
<keyword evidence="3" id="KW-1185">Reference proteome</keyword>
<dbReference type="Proteomes" id="UP001595872">
    <property type="component" value="Unassembled WGS sequence"/>
</dbReference>
<dbReference type="SUPFAM" id="SSF109854">
    <property type="entry name" value="DinB/YfiT-like putative metalloenzymes"/>
    <property type="match status" value="1"/>
</dbReference>
<protein>
    <submittedName>
        <fullName evidence="2">Maleylpyruvate isomerase N-terminal domain-containing protein</fullName>
    </submittedName>
</protein>
<dbReference type="EMBL" id="JBHSIT010000010">
    <property type="protein sequence ID" value="MFC4911700.1"/>
    <property type="molecule type" value="Genomic_DNA"/>
</dbReference>
<comment type="caution">
    <text evidence="2">The sequence shown here is derived from an EMBL/GenBank/DDBJ whole genome shotgun (WGS) entry which is preliminary data.</text>
</comment>
<accession>A0ABV9U7Y6</accession>
<keyword evidence="2" id="KW-0413">Isomerase</keyword>